<feature type="binding site" evidence="3">
    <location>
        <position position="20"/>
    </location>
    <ligand>
        <name>a divalent metal cation</name>
        <dbReference type="ChEBI" id="CHEBI:60240"/>
    </ligand>
</feature>
<protein>
    <recommendedName>
        <fullName evidence="4">SMP-30/Gluconolactonase/LRE-like region domain-containing protein</fullName>
    </recommendedName>
</protein>
<dbReference type="STRING" id="71784.A0A1Y2B5R1"/>
<name>A0A1Y2B5R1_9TREE</name>
<comment type="caution">
    <text evidence="5">The sequence shown here is derived from an EMBL/GenBank/DDBJ whole genome shotgun (WGS) entry which is preliminary data.</text>
</comment>
<feature type="active site" description="Proton donor/acceptor" evidence="2">
    <location>
        <position position="217"/>
    </location>
</feature>
<dbReference type="PANTHER" id="PTHR10907:SF47">
    <property type="entry name" value="REGUCALCIN"/>
    <property type="match status" value="1"/>
</dbReference>
<dbReference type="AlphaFoldDB" id="A0A1Y2B5R1"/>
<dbReference type="Pfam" id="PF08450">
    <property type="entry name" value="SGL"/>
    <property type="match status" value="1"/>
</dbReference>
<dbReference type="InParanoid" id="A0A1Y2B5R1"/>
<accession>A0A1Y2B5R1</accession>
<dbReference type="InterPro" id="IPR013658">
    <property type="entry name" value="SGL"/>
</dbReference>
<feature type="binding site" evidence="3">
    <location>
        <position position="167"/>
    </location>
    <ligand>
        <name>a divalent metal cation</name>
        <dbReference type="ChEBI" id="CHEBI:60240"/>
    </ligand>
</feature>
<evidence type="ECO:0000256" key="2">
    <source>
        <dbReference type="PIRSR" id="PIRSR605511-1"/>
    </source>
</evidence>
<dbReference type="InterPro" id="IPR011042">
    <property type="entry name" value="6-blade_b-propeller_TolB-like"/>
</dbReference>
<dbReference type="EMBL" id="MCFC01000021">
    <property type="protein sequence ID" value="ORY30179.1"/>
    <property type="molecule type" value="Genomic_DNA"/>
</dbReference>
<dbReference type="PRINTS" id="PR01790">
    <property type="entry name" value="SMP30FAMILY"/>
</dbReference>
<dbReference type="Gene3D" id="2.120.10.30">
    <property type="entry name" value="TolB, C-terminal domain"/>
    <property type="match status" value="1"/>
</dbReference>
<dbReference type="GO" id="GO:0019853">
    <property type="term" value="P:L-ascorbic acid biosynthetic process"/>
    <property type="evidence" value="ECO:0007669"/>
    <property type="project" value="TreeGrafter"/>
</dbReference>
<keyword evidence="6" id="KW-1185">Reference proteome</keyword>
<dbReference type="OrthoDB" id="423498at2759"/>
<dbReference type="GO" id="GO:0005509">
    <property type="term" value="F:calcium ion binding"/>
    <property type="evidence" value="ECO:0007669"/>
    <property type="project" value="TreeGrafter"/>
</dbReference>
<feature type="binding site" evidence="3">
    <location>
        <position position="115"/>
    </location>
    <ligand>
        <name>substrate</name>
    </ligand>
</feature>
<feature type="binding site" evidence="3">
    <location>
        <position position="117"/>
    </location>
    <ligand>
        <name>substrate</name>
    </ligand>
</feature>
<dbReference type="PANTHER" id="PTHR10907">
    <property type="entry name" value="REGUCALCIN"/>
    <property type="match status" value="1"/>
</dbReference>
<organism evidence="5 6">
    <name type="scientific">Naematelia encephala</name>
    <dbReference type="NCBI Taxonomy" id="71784"/>
    <lineage>
        <taxon>Eukaryota</taxon>
        <taxon>Fungi</taxon>
        <taxon>Dikarya</taxon>
        <taxon>Basidiomycota</taxon>
        <taxon>Agaricomycotina</taxon>
        <taxon>Tremellomycetes</taxon>
        <taxon>Tremellales</taxon>
        <taxon>Naemateliaceae</taxon>
        <taxon>Naematelia</taxon>
    </lineage>
</organism>
<keyword evidence="3" id="KW-0479">Metal-binding</keyword>
<dbReference type="InterPro" id="IPR005511">
    <property type="entry name" value="SMP-30"/>
</dbReference>
<dbReference type="GO" id="GO:0004341">
    <property type="term" value="F:gluconolactonase activity"/>
    <property type="evidence" value="ECO:0007669"/>
    <property type="project" value="TreeGrafter"/>
</dbReference>
<evidence type="ECO:0000313" key="6">
    <source>
        <dbReference type="Proteomes" id="UP000193986"/>
    </source>
</evidence>
<comment type="cofactor">
    <cofactor evidence="3">
        <name>Zn(2+)</name>
        <dbReference type="ChEBI" id="CHEBI:29105"/>
    </cofactor>
    <text evidence="3">Binds 1 divalent metal cation per subunit.</text>
</comment>
<evidence type="ECO:0000259" key="4">
    <source>
        <dbReference type="Pfam" id="PF08450"/>
    </source>
</evidence>
<gene>
    <name evidence="5" type="ORF">BCR39DRAFT_494779</name>
</gene>
<proteinExistence type="inferred from homology"/>
<reference evidence="5 6" key="1">
    <citation type="submission" date="2016-07" db="EMBL/GenBank/DDBJ databases">
        <title>Pervasive Adenine N6-methylation of Active Genes in Fungi.</title>
        <authorList>
            <consortium name="DOE Joint Genome Institute"/>
            <person name="Mondo S.J."/>
            <person name="Dannebaum R.O."/>
            <person name="Kuo R.C."/>
            <person name="Labutti K."/>
            <person name="Haridas S."/>
            <person name="Kuo A."/>
            <person name="Salamov A."/>
            <person name="Ahrendt S.R."/>
            <person name="Lipzen A."/>
            <person name="Sullivan W."/>
            <person name="Andreopoulos W.B."/>
            <person name="Clum A."/>
            <person name="Lindquist E."/>
            <person name="Daum C."/>
            <person name="Ramamoorthy G.K."/>
            <person name="Gryganskyi A."/>
            <person name="Culley D."/>
            <person name="Magnuson J.K."/>
            <person name="James T.Y."/>
            <person name="O'Malley M.A."/>
            <person name="Stajich J.E."/>
            <person name="Spatafora J.W."/>
            <person name="Visel A."/>
            <person name="Grigoriev I.V."/>
        </authorList>
    </citation>
    <scope>NUCLEOTIDE SEQUENCE [LARGE SCALE GENOMIC DNA]</scope>
    <source>
        <strain evidence="5 6">68-887.2</strain>
    </source>
</reference>
<evidence type="ECO:0000256" key="1">
    <source>
        <dbReference type="ARBA" id="ARBA00008853"/>
    </source>
</evidence>
<feature type="binding site" evidence="3">
    <location>
        <position position="217"/>
    </location>
    <ligand>
        <name>a divalent metal cation</name>
        <dbReference type="ChEBI" id="CHEBI:60240"/>
    </ligand>
</feature>
<keyword evidence="3" id="KW-0862">Zinc</keyword>
<dbReference type="Proteomes" id="UP000193986">
    <property type="component" value="Unassembled WGS sequence"/>
</dbReference>
<evidence type="ECO:0000313" key="5">
    <source>
        <dbReference type="EMBL" id="ORY30179.1"/>
    </source>
</evidence>
<sequence length="320" mass="35542">MMRQVSVDEPLLRVGNTLGEACVWDARTQRLYFVDIDQRKIFTYEPSSGIYGYQVFERKISSIAVMEDGTGLVAAIEAGFAYVDFSSLPFPPTGKPSSMRLIIDTNISFTDREQRFNEATVDPAGRFLGGTMGFNIGDSDSKLYALTVMPDGRHQTTLMLKGIGCSNGMAWSLDHQTMYFTDSWVKEIYAFDYDLKRGTMSNRRSFHTFSDPYGYPDGMCMDTEGGIWSACWSAGKVIRIAPQGKVDVVIDFPTAWHMTCCIFGAGPDLKDLYVTSANSAYTGSDLDSPDRHDGGSLFVVRGLGYRGLERNKFRGASARD</sequence>
<dbReference type="SUPFAM" id="SSF63829">
    <property type="entry name" value="Calcium-dependent phosphotriesterase"/>
    <property type="match status" value="1"/>
</dbReference>
<comment type="similarity">
    <text evidence="1">Belongs to the SMP-30/CGR1 family.</text>
</comment>
<feature type="domain" description="SMP-30/Gluconolactonase/LRE-like region" evidence="4">
    <location>
        <begin position="18"/>
        <end position="278"/>
    </location>
</feature>
<evidence type="ECO:0000256" key="3">
    <source>
        <dbReference type="PIRSR" id="PIRSR605511-2"/>
    </source>
</evidence>